<keyword evidence="4" id="KW-0804">Transcription</keyword>
<dbReference type="GO" id="GO:0000976">
    <property type="term" value="F:transcription cis-regulatory region binding"/>
    <property type="evidence" value="ECO:0007669"/>
    <property type="project" value="TreeGrafter"/>
</dbReference>
<comment type="similarity">
    <text evidence="1">Belongs to the LysR transcriptional regulatory family.</text>
</comment>
<dbReference type="GeneID" id="56591292"/>
<dbReference type="FunFam" id="1.10.10.10:FF:000001">
    <property type="entry name" value="LysR family transcriptional regulator"/>
    <property type="match status" value="1"/>
</dbReference>
<keyword evidence="2" id="KW-0805">Transcription regulation</keyword>
<keyword evidence="3" id="KW-0238">DNA-binding</keyword>
<dbReference type="EMBL" id="LT546645">
    <property type="protein sequence ID" value="SAI68685.1"/>
    <property type="molecule type" value="Genomic_DNA"/>
</dbReference>
<dbReference type="OrthoDB" id="196624at2"/>
<evidence type="ECO:0000256" key="2">
    <source>
        <dbReference type="ARBA" id="ARBA00023015"/>
    </source>
</evidence>
<dbReference type="SUPFAM" id="SSF53850">
    <property type="entry name" value="Periplasmic binding protein-like II"/>
    <property type="match status" value="1"/>
</dbReference>
<dbReference type="PATRIC" id="fig|123899.6.peg.1398"/>
<dbReference type="Gene3D" id="1.10.10.10">
    <property type="entry name" value="Winged helix-like DNA-binding domain superfamily/Winged helix DNA-binding domain"/>
    <property type="match status" value="1"/>
</dbReference>
<dbReference type="GO" id="GO:0003700">
    <property type="term" value="F:DNA-binding transcription factor activity"/>
    <property type="evidence" value="ECO:0007669"/>
    <property type="project" value="InterPro"/>
</dbReference>
<gene>
    <name evidence="6" type="primary">allS_1</name>
    <name evidence="6" type="ORF">SAMEA3906487_01418</name>
</gene>
<evidence type="ECO:0000256" key="3">
    <source>
        <dbReference type="ARBA" id="ARBA00023125"/>
    </source>
</evidence>
<dbReference type="PROSITE" id="PS50931">
    <property type="entry name" value="HTH_LYSR"/>
    <property type="match status" value="1"/>
</dbReference>
<dbReference type="InterPro" id="IPR036390">
    <property type="entry name" value="WH_DNA-bd_sf"/>
</dbReference>
<dbReference type="PANTHER" id="PTHR30126:SF91">
    <property type="entry name" value="LYSR FAMILY TRANSCRIPTIONAL REGULATOR"/>
    <property type="match status" value="1"/>
</dbReference>
<proteinExistence type="inferred from homology"/>
<dbReference type="AlphaFoldDB" id="A0A157RTH2"/>
<evidence type="ECO:0000256" key="4">
    <source>
        <dbReference type="ARBA" id="ARBA00023163"/>
    </source>
</evidence>
<dbReference type="InterPro" id="IPR036388">
    <property type="entry name" value="WH-like_DNA-bd_sf"/>
</dbReference>
<keyword evidence="7" id="KW-1185">Reference proteome</keyword>
<dbReference type="KEGG" id="btrm:SAMEA390648701418"/>
<evidence type="ECO:0000256" key="1">
    <source>
        <dbReference type="ARBA" id="ARBA00009437"/>
    </source>
</evidence>
<protein>
    <submittedName>
        <fullName evidence="6">LysR family transcriptional regulator</fullName>
    </submittedName>
</protein>
<evidence type="ECO:0000259" key="5">
    <source>
        <dbReference type="PROSITE" id="PS50931"/>
    </source>
</evidence>
<dbReference type="RefSeq" id="WP_025514081.1">
    <property type="nucleotide sequence ID" value="NZ_CP016340.1"/>
</dbReference>
<dbReference type="Pfam" id="PF00126">
    <property type="entry name" value="HTH_1"/>
    <property type="match status" value="1"/>
</dbReference>
<name>A0A157RTH2_9BORD</name>
<dbReference type="PANTHER" id="PTHR30126">
    <property type="entry name" value="HTH-TYPE TRANSCRIPTIONAL REGULATOR"/>
    <property type="match status" value="1"/>
</dbReference>
<organism evidence="6 7">
    <name type="scientific">Bordetella trematum</name>
    <dbReference type="NCBI Taxonomy" id="123899"/>
    <lineage>
        <taxon>Bacteria</taxon>
        <taxon>Pseudomonadati</taxon>
        <taxon>Pseudomonadota</taxon>
        <taxon>Betaproteobacteria</taxon>
        <taxon>Burkholderiales</taxon>
        <taxon>Alcaligenaceae</taxon>
        <taxon>Bordetella</taxon>
    </lineage>
</organism>
<evidence type="ECO:0000313" key="7">
    <source>
        <dbReference type="Proteomes" id="UP000076825"/>
    </source>
</evidence>
<dbReference type="Proteomes" id="UP000076825">
    <property type="component" value="Chromosome 1"/>
</dbReference>
<dbReference type="InterPro" id="IPR005119">
    <property type="entry name" value="LysR_subst-bd"/>
</dbReference>
<dbReference type="Pfam" id="PF03466">
    <property type="entry name" value="LysR_substrate"/>
    <property type="match status" value="1"/>
</dbReference>
<reference evidence="6 7" key="1">
    <citation type="submission" date="2016-04" db="EMBL/GenBank/DDBJ databases">
        <authorList>
            <consortium name="Pathogen Informatics"/>
        </authorList>
    </citation>
    <scope>NUCLEOTIDE SEQUENCE [LARGE SCALE GENOMIC DNA]</scope>
    <source>
        <strain evidence="6 7">H044680328</strain>
    </source>
</reference>
<dbReference type="PRINTS" id="PR00039">
    <property type="entry name" value="HTHLYSR"/>
</dbReference>
<dbReference type="CDD" id="cd05466">
    <property type="entry name" value="PBP2_LTTR_substrate"/>
    <property type="match status" value="1"/>
</dbReference>
<dbReference type="Gene3D" id="3.40.190.290">
    <property type="match status" value="1"/>
</dbReference>
<dbReference type="SUPFAM" id="SSF46785">
    <property type="entry name" value="Winged helix' DNA-binding domain"/>
    <property type="match status" value="1"/>
</dbReference>
<evidence type="ECO:0000313" key="6">
    <source>
        <dbReference type="EMBL" id="SAI68685.1"/>
    </source>
</evidence>
<sequence>MQWTLEQMRHFVAAAEAGSFSAAARHLGRAQSAISTSIGLLEADLGIELFDRRPRSPALTEAGQVLLLEARELLRQAAGLHQRALALSAGAQARLALAIDEALPDAVLDTLLNELSQRHPSLELTLLSGTASEVADYVLQGRASLAMHFDRGEPAPTFAYRHLGSVEQAIYVGRRHPLAHQPGLRVQDLARHRQLVMHMDDRSDMILSPNTWRADSFYNIAAMVADNLGWAILPLNIAEYRGYRGDLRQIRCAELVLPPVGLRALWRQGSIAGPAALWVQERMQELLHRP</sequence>
<dbReference type="eggNOG" id="COG0583">
    <property type="taxonomic scope" value="Bacteria"/>
</dbReference>
<dbReference type="STRING" id="123899.SAMEA3906487_01418"/>
<feature type="domain" description="HTH lysR-type" evidence="5">
    <location>
        <begin position="3"/>
        <end position="60"/>
    </location>
</feature>
<accession>A0A157RTH2</accession>
<dbReference type="InterPro" id="IPR000847">
    <property type="entry name" value="LysR_HTH_N"/>
</dbReference>